<feature type="region of interest" description="Disordered" evidence="1">
    <location>
        <begin position="184"/>
        <end position="203"/>
    </location>
</feature>
<reference evidence="3 4" key="1">
    <citation type="submission" date="2020-04" db="EMBL/GenBank/DDBJ databases">
        <authorList>
            <person name="Zhang R."/>
            <person name="Schippers A."/>
        </authorList>
    </citation>
    <scope>NUCLEOTIDE SEQUENCE [LARGE SCALE GENOMIC DNA]</scope>
    <source>
        <strain evidence="3 4">DSM 109850</strain>
    </source>
</reference>
<sequence length="203" mass="22977">MIRTPTIYWPILDHAGLRTLNWLLDHHPKDAVLSWYGQQGYAVRTLGDVWQLPEAVVEERVSRLREHWRRWLFGESAAALFVGPAGLLVGGPVLSVILLAWAVEMGWAYGLDMASPDRIDNLRRTIHQSLLRALGFPVGTHGTRSRWGRMIGTVLFWGFGPELKAADQVMAEIRAAFRAEWQDRHSPTNYGSSPRILCNSEHS</sequence>
<dbReference type="Proteomes" id="UP000533476">
    <property type="component" value="Unassembled WGS sequence"/>
</dbReference>
<keyword evidence="2" id="KW-1133">Transmembrane helix</keyword>
<dbReference type="AlphaFoldDB" id="A0A7Y0L115"/>
<gene>
    <name evidence="3" type="ORF">HIJ39_03000</name>
</gene>
<keyword evidence="2" id="KW-0812">Transmembrane</keyword>
<evidence type="ECO:0000313" key="3">
    <source>
        <dbReference type="EMBL" id="NMP21323.1"/>
    </source>
</evidence>
<keyword evidence="4" id="KW-1185">Reference proteome</keyword>
<organism evidence="3 4">
    <name type="scientific">Sulfobacillus harzensis</name>
    <dbReference type="NCBI Taxonomy" id="2729629"/>
    <lineage>
        <taxon>Bacteria</taxon>
        <taxon>Bacillati</taxon>
        <taxon>Bacillota</taxon>
        <taxon>Clostridia</taxon>
        <taxon>Eubacteriales</taxon>
        <taxon>Clostridiales Family XVII. Incertae Sedis</taxon>
        <taxon>Sulfobacillus</taxon>
    </lineage>
</organism>
<feature type="transmembrane region" description="Helical" evidence="2">
    <location>
        <begin position="78"/>
        <end position="103"/>
    </location>
</feature>
<evidence type="ECO:0000256" key="2">
    <source>
        <dbReference type="SAM" id="Phobius"/>
    </source>
</evidence>
<keyword evidence="2" id="KW-0472">Membrane</keyword>
<dbReference type="EMBL" id="JABBVZ010000006">
    <property type="protein sequence ID" value="NMP21323.1"/>
    <property type="molecule type" value="Genomic_DNA"/>
</dbReference>
<accession>A0A7Y0L115</accession>
<comment type="caution">
    <text evidence="3">The sequence shown here is derived from an EMBL/GenBank/DDBJ whole genome shotgun (WGS) entry which is preliminary data.</text>
</comment>
<name>A0A7Y0L115_9FIRM</name>
<dbReference type="RefSeq" id="WP_169096556.1">
    <property type="nucleotide sequence ID" value="NZ_JABBVZ010000006.1"/>
</dbReference>
<proteinExistence type="predicted"/>
<protein>
    <submittedName>
        <fullName evidence="3">Uncharacterized protein</fullName>
    </submittedName>
</protein>
<evidence type="ECO:0000313" key="4">
    <source>
        <dbReference type="Proteomes" id="UP000533476"/>
    </source>
</evidence>
<evidence type="ECO:0000256" key="1">
    <source>
        <dbReference type="SAM" id="MobiDB-lite"/>
    </source>
</evidence>